<feature type="region of interest" description="Disordered" evidence="1">
    <location>
        <begin position="198"/>
        <end position="218"/>
    </location>
</feature>
<feature type="domain" description="Copper amine oxidase-like N-terminal" evidence="4">
    <location>
        <begin position="134"/>
        <end position="173"/>
    </location>
</feature>
<keyword evidence="2" id="KW-0732">Signal</keyword>
<dbReference type="SUPFAM" id="SSF55797">
    <property type="entry name" value="PR-1-like"/>
    <property type="match status" value="1"/>
</dbReference>
<dbReference type="SUPFAM" id="SSF55383">
    <property type="entry name" value="Copper amine oxidase, domain N"/>
    <property type="match status" value="1"/>
</dbReference>
<dbReference type="Pfam" id="PF00188">
    <property type="entry name" value="CAP"/>
    <property type="match status" value="1"/>
</dbReference>
<dbReference type="AlphaFoldDB" id="A0A401LEI7"/>
<feature type="compositionally biased region" description="Basic and acidic residues" evidence="1">
    <location>
        <begin position="198"/>
        <end position="216"/>
    </location>
</feature>
<dbReference type="PANTHER" id="PTHR31157:SF1">
    <property type="entry name" value="SCP DOMAIN-CONTAINING PROTEIN"/>
    <property type="match status" value="1"/>
</dbReference>
<dbReference type="PANTHER" id="PTHR31157">
    <property type="entry name" value="SCP DOMAIN-CONTAINING PROTEIN"/>
    <property type="match status" value="1"/>
</dbReference>
<gene>
    <name evidence="5" type="ORF">KGMB03357_16090</name>
</gene>
<comment type="caution">
    <text evidence="5">The sequence shown here is derived from an EMBL/GenBank/DDBJ whole genome shotgun (WGS) entry which is preliminary data.</text>
</comment>
<dbReference type="Gene3D" id="3.40.33.10">
    <property type="entry name" value="CAP"/>
    <property type="match status" value="1"/>
</dbReference>
<evidence type="ECO:0000256" key="2">
    <source>
        <dbReference type="SAM" id="SignalP"/>
    </source>
</evidence>
<organism evidence="5 6">
    <name type="scientific">Anaerotignum faecicola</name>
    <dbReference type="NCBI Taxonomy" id="2358141"/>
    <lineage>
        <taxon>Bacteria</taxon>
        <taxon>Bacillati</taxon>
        <taxon>Bacillota</taxon>
        <taxon>Clostridia</taxon>
        <taxon>Lachnospirales</taxon>
        <taxon>Anaerotignaceae</taxon>
        <taxon>Anaerotignum</taxon>
    </lineage>
</organism>
<dbReference type="InterPro" id="IPR035940">
    <property type="entry name" value="CAP_sf"/>
</dbReference>
<dbReference type="CDD" id="cd05379">
    <property type="entry name" value="CAP_bacterial"/>
    <property type="match status" value="1"/>
</dbReference>
<evidence type="ECO:0000313" key="6">
    <source>
        <dbReference type="Proteomes" id="UP000287361"/>
    </source>
</evidence>
<dbReference type="InterPro" id="IPR014044">
    <property type="entry name" value="CAP_dom"/>
</dbReference>
<feature type="domain" description="Copper amine oxidase-like N-terminal" evidence="4">
    <location>
        <begin position="32"/>
        <end position="71"/>
    </location>
</feature>
<dbReference type="Proteomes" id="UP000287361">
    <property type="component" value="Unassembled WGS sequence"/>
</dbReference>
<dbReference type="EMBL" id="BHVZ01000004">
    <property type="protein sequence ID" value="GCB29948.1"/>
    <property type="molecule type" value="Genomic_DNA"/>
</dbReference>
<evidence type="ECO:0000256" key="1">
    <source>
        <dbReference type="SAM" id="MobiDB-lite"/>
    </source>
</evidence>
<sequence>MKKKRIMTALLTTAMVFGAVPTAFAADNITVTVDGQKVSFGDQQPVNINGRVMVPVRAVAEKMGWDVSFEKYSTNDSPVVNGRFQEYNHVSLNKTVKEDKDLDRKYLYFTTITIEKKTIISGSSGYLEEEKALIADPVVKNGRTLLGIRDLANGLNADVQWDGARKEVKLTTKPVEQYPNYDKLLKYIEEYRKAVGEQTDKQKEQQEQQKQEKVDVTNESSYAEQMLRLVNEEREKVGVSPLELDSTLTAAAQIRAKEIIEVFDHTRPNGKACKTVLEELGYEGDYAGENISKGTFEEPESAMELWMDSKGHRENILNPDYKYLGVGSDFESESNGLFDDIVSYWVQIFAR</sequence>
<dbReference type="InterPro" id="IPR012854">
    <property type="entry name" value="Cu_amine_oxidase-like_N"/>
</dbReference>
<proteinExistence type="predicted"/>
<reference evidence="5 6" key="1">
    <citation type="submission" date="2018-10" db="EMBL/GenBank/DDBJ databases">
        <title>Draft Genome Sequence of Anaerotignum sp. KCTC 15736.</title>
        <authorList>
            <person name="Choi S.H."/>
            <person name="Kim J.S."/>
            <person name="Kang S.W."/>
            <person name="Lee J.S."/>
            <person name="Park S.H."/>
        </authorList>
    </citation>
    <scope>NUCLEOTIDE SEQUENCE [LARGE SCALE GENOMIC DNA]</scope>
    <source>
        <strain evidence="5 6">KCTC 15736</strain>
    </source>
</reference>
<feature type="domain" description="SCP" evidence="3">
    <location>
        <begin position="227"/>
        <end position="349"/>
    </location>
</feature>
<name>A0A401LEI7_9FIRM</name>
<feature type="chain" id="PRO_5019565747" description="SCP domain-containing protein" evidence="2">
    <location>
        <begin position="26"/>
        <end position="351"/>
    </location>
</feature>
<dbReference type="OrthoDB" id="9783944at2"/>
<protein>
    <recommendedName>
        <fullName evidence="7">SCP domain-containing protein</fullName>
    </recommendedName>
</protein>
<evidence type="ECO:0008006" key="7">
    <source>
        <dbReference type="Google" id="ProtNLM"/>
    </source>
</evidence>
<accession>A0A401LEI7</accession>
<evidence type="ECO:0000313" key="5">
    <source>
        <dbReference type="EMBL" id="GCB29948.1"/>
    </source>
</evidence>
<dbReference type="InterPro" id="IPR036582">
    <property type="entry name" value="Mao_N_sf"/>
</dbReference>
<dbReference type="Pfam" id="PF07833">
    <property type="entry name" value="Cu_amine_oxidN1"/>
    <property type="match status" value="2"/>
</dbReference>
<evidence type="ECO:0000259" key="4">
    <source>
        <dbReference type="Pfam" id="PF07833"/>
    </source>
</evidence>
<keyword evidence="6" id="KW-1185">Reference proteome</keyword>
<evidence type="ECO:0000259" key="3">
    <source>
        <dbReference type="Pfam" id="PF00188"/>
    </source>
</evidence>
<feature type="signal peptide" evidence="2">
    <location>
        <begin position="1"/>
        <end position="25"/>
    </location>
</feature>
<dbReference type="Gene3D" id="3.30.457.10">
    <property type="entry name" value="Copper amine oxidase-like, N-terminal domain"/>
    <property type="match status" value="1"/>
</dbReference>